<reference evidence="20 21" key="1">
    <citation type="journal article" date="2018" name="J. Allergy Clin. Immunol.">
        <title>High-quality assembly of Dermatophagoides pteronyssinus genome and transcriptome reveals a wide range of novel allergens.</title>
        <authorList>
            <person name="Liu X.Y."/>
            <person name="Yang K.Y."/>
            <person name="Wang M.Q."/>
            <person name="Kwok J.S."/>
            <person name="Zeng X."/>
            <person name="Yang Z."/>
            <person name="Xiao X.J."/>
            <person name="Lau C.P."/>
            <person name="Li Y."/>
            <person name="Huang Z.M."/>
            <person name="Ba J.G."/>
            <person name="Yim A.K."/>
            <person name="Ouyang C.Y."/>
            <person name="Ngai S.M."/>
            <person name="Chan T.F."/>
            <person name="Leung E.L."/>
            <person name="Liu L."/>
            <person name="Liu Z.G."/>
            <person name="Tsui S.K."/>
        </authorList>
    </citation>
    <scope>NUCLEOTIDE SEQUENCE [LARGE SCALE GENOMIC DNA]</scope>
    <source>
        <strain evidence="20">Derp</strain>
    </source>
</reference>
<evidence type="ECO:0000256" key="8">
    <source>
        <dbReference type="ARBA" id="ARBA00022801"/>
    </source>
</evidence>
<proteinExistence type="inferred from homology"/>
<evidence type="ECO:0000256" key="13">
    <source>
        <dbReference type="ARBA" id="ARBA00023298"/>
    </source>
</evidence>
<dbReference type="Gene3D" id="2.60.120.260">
    <property type="entry name" value="Galactose-binding domain-like"/>
    <property type="match status" value="1"/>
</dbReference>
<keyword evidence="14" id="KW-0040">ANK repeat</keyword>
<dbReference type="Proteomes" id="UP000887458">
    <property type="component" value="Unassembled WGS sequence"/>
</dbReference>
<keyword evidence="10" id="KW-0528">Neurotoxin</keyword>
<evidence type="ECO:0000256" key="15">
    <source>
        <dbReference type="PROSITE-ProRule" id="PRU01240"/>
    </source>
</evidence>
<evidence type="ECO:0000256" key="7">
    <source>
        <dbReference type="ARBA" id="ARBA00022729"/>
    </source>
</evidence>
<feature type="repeat" description="ANK" evidence="14">
    <location>
        <begin position="1162"/>
        <end position="1194"/>
    </location>
</feature>
<keyword evidence="6" id="KW-0165">Cleavage on pair of basic residues</keyword>
<dbReference type="SUPFAM" id="SSF49785">
    <property type="entry name" value="Galactose-binding domain-like"/>
    <property type="match status" value="1"/>
</dbReference>
<dbReference type="InterPro" id="IPR023828">
    <property type="entry name" value="Peptidase_S8_Ser-AS"/>
</dbReference>
<dbReference type="InterPro" id="IPR000488">
    <property type="entry name" value="Death_dom"/>
</dbReference>
<keyword evidence="4" id="KW-1052">Target cell membrane</keyword>
<keyword evidence="5 16" id="KW-0645">Protease</keyword>
<dbReference type="InterPro" id="IPR032815">
    <property type="entry name" value="S8_pro-domain"/>
</dbReference>
<feature type="transmembrane region" description="Helical" evidence="17">
    <location>
        <begin position="969"/>
        <end position="998"/>
    </location>
</feature>
<feature type="domain" description="P/Homo B" evidence="19">
    <location>
        <begin position="499"/>
        <end position="638"/>
    </location>
</feature>
<dbReference type="InterPro" id="IPR038466">
    <property type="entry name" value="S8_pro-domain_sf"/>
</dbReference>
<keyword evidence="21" id="KW-1185">Reference proteome</keyword>
<keyword evidence="11" id="KW-0865">Zymogen</keyword>
<dbReference type="PANTHER" id="PTHR42884:SF23">
    <property type="entry name" value="FURIN-LIKE PROTEASE 2"/>
    <property type="match status" value="1"/>
</dbReference>
<dbReference type="Pfam" id="PF00082">
    <property type="entry name" value="Peptidase_S8"/>
    <property type="match status" value="1"/>
</dbReference>
<dbReference type="Gene3D" id="1.25.40.20">
    <property type="entry name" value="Ankyrin repeat-containing domain"/>
    <property type="match status" value="4"/>
</dbReference>
<dbReference type="InterPro" id="IPR011029">
    <property type="entry name" value="DEATH-like_dom_sf"/>
</dbReference>
<comment type="similarity">
    <text evidence="2">Belongs to the peptidase S8 family. Furin subfamily.</text>
</comment>
<dbReference type="Pfam" id="PF00531">
    <property type="entry name" value="Death"/>
    <property type="match status" value="1"/>
</dbReference>
<dbReference type="Gene3D" id="3.30.70.850">
    <property type="entry name" value="Peptidase S8, pro-domain"/>
    <property type="match status" value="1"/>
</dbReference>
<keyword evidence="3" id="KW-0268">Exocytosis</keyword>
<dbReference type="PROSITE" id="PS50088">
    <property type="entry name" value="ANK_REPEAT"/>
    <property type="match status" value="8"/>
</dbReference>
<feature type="repeat" description="ANK" evidence="14">
    <location>
        <begin position="1129"/>
        <end position="1161"/>
    </location>
</feature>
<evidence type="ECO:0000256" key="9">
    <source>
        <dbReference type="ARBA" id="ARBA00022825"/>
    </source>
</evidence>
<evidence type="ECO:0000313" key="20">
    <source>
        <dbReference type="EMBL" id="KAH9416632.1"/>
    </source>
</evidence>
<dbReference type="PROSITE" id="PS51829">
    <property type="entry name" value="P_HOMO_B"/>
    <property type="match status" value="1"/>
</dbReference>
<keyword evidence="7" id="KW-0732">Signal</keyword>
<feature type="domain" description="Death" evidence="18">
    <location>
        <begin position="1511"/>
        <end position="1584"/>
    </location>
</feature>
<feature type="repeat" description="ANK" evidence="14">
    <location>
        <begin position="1363"/>
        <end position="1395"/>
    </location>
</feature>
<dbReference type="Pfam" id="PF16470">
    <property type="entry name" value="S8_pro-domain"/>
    <property type="match status" value="1"/>
</dbReference>
<feature type="non-terminal residue" evidence="20">
    <location>
        <position position="1584"/>
    </location>
</feature>
<dbReference type="InterPro" id="IPR009030">
    <property type="entry name" value="Growth_fac_rcpt_cys_sf"/>
</dbReference>
<reference evidence="20 21" key="2">
    <citation type="journal article" date="2022" name="Mol. Biol. Evol.">
        <title>Comparative Genomics Reveals Insights into the Divergent Evolution of Astigmatic Mites and Household Pest Adaptations.</title>
        <authorList>
            <person name="Xiong Q."/>
            <person name="Wan A.T."/>
            <person name="Liu X."/>
            <person name="Fung C.S."/>
            <person name="Xiao X."/>
            <person name="Malainual N."/>
            <person name="Hou J."/>
            <person name="Wang L."/>
            <person name="Wang M."/>
            <person name="Yang K.Y."/>
            <person name="Cui Y."/>
            <person name="Leung E.L."/>
            <person name="Nong W."/>
            <person name="Shin S.K."/>
            <person name="Au S.W."/>
            <person name="Jeong K.Y."/>
            <person name="Chew F.T."/>
            <person name="Hui J.H."/>
            <person name="Leung T.F."/>
            <person name="Tungtrongchitr A."/>
            <person name="Zhong N."/>
            <person name="Liu Z."/>
            <person name="Tsui S.K."/>
        </authorList>
    </citation>
    <scope>NUCLEOTIDE SEQUENCE [LARGE SCALE GENOMIC DNA]</scope>
    <source>
        <strain evidence="20">Derp</strain>
    </source>
</reference>
<keyword evidence="10" id="KW-0638">Presynaptic neurotoxin</keyword>
<keyword evidence="8 16" id="KW-0378">Hydrolase</keyword>
<evidence type="ECO:0000313" key="21">
    <source>
        <dbReference type="Proteomes" id="UP000887458"/>
    </source>
</evidence>
<feature type="non-terminal residue" evidence="20">
    <location>
        <position position="1"/>
    </location>
</feature>
<evidence type="ECO:0000256" key="17">
    <source>
        <dbReference type="SAM" id="Phobius"/>
    </source>
</evidence>
<evidence type="ECO:0000256" key="12">
    <source>
        <dbReference type="ARBA" id="ARBA00023157"/>
    </source>
</evidence>
<feature type="repeat" description="ANK" evidence="14">
    <location>
        <begin position="1231"/>
        <end position="1263"/>
    </location>
</feature>
<dbReference type="InterPro" id="IPR002110">
    <property type="entry name" value="Ankyrin_rpt"/>
</dbReference>
<protein>
    <recommendedName>
        <fullName evidence="22">Furin-like protease 2</fullName>
    </recommendedName>
</protein>
<dbReference type="Pfam" id="PF12796">
    <property type="entry name" value="Ank_2"/>
    <property type="match status" value="2"/>
</dbReference>
<dbReference type="SUPFAM" id="SSF48403">
    <property type="entry name" value="Ankyrin repeat"/>
    <property type="match status" value="1"/>
</dbReference>
<evidence type="ECO:0000256" key="4">
    <source>
        <dbReference type="ARBA" id="ARBA00022537"/>
    </source>
</evidence>
<dbReference type="InterPro" id="IPR008979">
    <property type="entry name" value="Galactose-bd-like_sf"/>
</dbReference>
<feature type="repeat" description="ANK" evidence="14">
    <location>
        <begin position="1297"/>
        <end position="1329"/>
    </location>
</feature>
<dbReference type="InterPro" id="IPR036770">
    <property type="entry name" value="Ankyrin_rpt-contain_sf"/>
</dbReference>
<dbReference type="Gene3D" id="1.10.533.10">
    <property type="entry name" value="Death Domain, Fas"/>
    <property type="match status" value="1"/>
</dbReference>
<accession>A0ABQ8J246</accession>
<keyword evidence="17" id="KW-0472">Membrane</keyword>
<evidence type="ECO:0000259" key="18">
    <source>
        <dbReference type="PROSITE" id="PS50017"/>
    </source>
</evidence>
<evidence type="ECO:0000256" key="16">
    <source>
        <dbReference type="RuleBase" id="RU003355"/>
    </source>
</evidence>
<evidence type="ECO:0000259" key="19">
    <source>
        <dbReference type="PROSITE" id="PS51829"/>
    </source>
</evidence>
<evidence type="ECO:0000256" key="5">
    <source>
        <dbReference type="ARBA" id="ARBA00022670"/>
    </source>
</evidence>
<dbReference type="PROSITE" id="PS51892">
    <property type="entry name" value="SUBTILASE"/>
    <property type="match status" value="1"/>
</dbReference>
<evidence type="ECO:0000256" key="2">
    <source>
        <dbReference type="ARBA" id="ARBA00005325"/>
    </source>
</evidence>
<keyword evidence="13" id="KW-1053">Target membrane</keyword>
<keyword evidence="10" id="KW-0800">Toxin</keyword>
<dbReference type="SUPFAM" id="SSF54897">
    <property type="entry name" value="Protease propeptides/inhibitors"/>
    <property type="match status" value="1"/>
</dbReference>
<keyword evidence="17" id="KW-1133">Transmembrane helix</keyword>
<dbReference type="PRINTS" id="PR01415">
    <property type="entry name" value="ANKYRIN"/>
</dbReference>
<comment type="caution">
    <text evidence="15">Lacks conserved residue(s) required for the propagation of feature annotation.</text>
</comment>
<dbReference type="InterPro" id="IPR036852">
    <property type="entry name" value="Peptidase_S8/S53_dom_sf"/>
</dbReference>
<dbReference type="SMART" id="SM00261">
    <property type="entry name" value="FU"/>
    <property type="match status" value="5"/>
</dbReference>
<name>A0ABQ8J246_DERPT</name>
<dbReference type="PROSITE" id="PS00136">
    <property type="entry name" value="SUBTILASE_ASP"/>
    <property type="match status" value="1"/>
</dbReference>
<feature type="repeat" description="ANK" evidence="14">
    <location>
        <begin position="1396"/>
        <end position="1428"/>
    </location>
</feature>
<evidence type="ECO:0000256" key="11">
    <source>
        <dbReference type="ARBA" id="ARBA00023145"/>
    </source>
</evidence>
<keyword evidence="17" id="KW-0812">Transmembrane</keyword>
<dbReference type="SMART" id="SM00248">
    <property type="entry name" value="ANK"/>
    <property type="match status" value="11"/>
</dbReference>
<organism evidence="20 21">
    <name type="scientific">Dermatophagoides pteronyssinus</name>
    <name type="common">European house dust mite</name>
    <dbReference type="NCBI Taxonomy" id="6956"/>
    <lineage>
        <taxon>Eukaryota</taxon>
        <taxon>Metazoa</taxon>
        <taxon>Ecdysozoa</taxon>
        <taxon>Arthropoda</taxon>
        <taxon>Chelicerata</taxon>
        <taxon>Arachnida</taxon>
        <taxon>Acari</taxon>
        <taxon>Acariformes</taxon>
        <taxon>Sarcoptiformes</taxon>
        <taxon>Astigmata</taxon>
        <taxon>Psoroptidia</taxon>
        <taxon>Analgoidea</taxon>
        <taxon>Pyroglyphidae</taxon>
        <taxon>Dermatophagoidinae</taxon>
        <taxon>Dermatophagoides</taxon>
    </lineage>
</organism>
<dbReference type="Pfam" id="PF13637">
    <property type="entry name" value="Ank_4"/>
    <property type="match status" value="3"/>
</dbReference>
<dbReference type="Pfam" id="PF01483">
    <property type="entry name" value="P_proprotein"/>
    <property type="match status" value="1"/>
</dbReference>
<dbReference type="InterPro" id="IPR023827">
    <property type="entry name" value="Peptidase_S8_Asp-AS"/>
</dbReference>
<dbReference type="InterPro" id="IPR034182">
    <property type="entry name" value="Kexin/furin"/>
</dbReference>
<dbReference type="CDD" id="cd00064">
    <property type="entry name" value="FU"/>
    <property type="match status" value="5"/>
</dbReference>
<comment type="subcellular location">
    <subcellularLocation>
        <location evidence="1">Target cell membrane</location>
    </subcellularLocation>
</comment>
<dbReference type="Gene3D" id="2.10.220.10">
    <property type="entry name" value="Hormone Receptor, Insulin-like Growth Factor Receptor 1, Chain A, domain 2"/>
    <property type="match status" value="4"/>
</dbReference>
<gene>
    <name evidence="20" type="ORF">DERP_009997</name>
</gene>
<dbReference type="PROSITE" id="PS50297">
    <property type="entry name" value="ANK_REP_REGION"/>
    <property type="match status" value="6"/>
</dbReference>
<dbReference type="InterPro" id="IPR015500">
    <property type="entry name" value="Peptidase_S8_subtilisin-rel"/>
</dbReference>
<dbReference type="Gene3D" id="3.40.50.200">
    <property type="entry name" value="Peptidase S8/S53 domain"/>
    <property type="match status" value="1"/>
</dbReference>
<dbReference type="CDD" id="cd01670">
    <property type="entry name" value="Death"/>
    <property type="match status" value="1"/>
</dbReference>
<evidence type="ECO:0000256" key="3">
    <source>
        <dbReference type="ARBA" id="ARBA00022483"/>
    </source>
</evidence>
<comment type="caution">
    <text evidence="20">The sequence shown here is derived from an EMBL/GenBank/DDBJ whole genome shotgun (WGS) entry which is preliminary data.</text>
</comment>
<dbReference type="SUPFAM" id="SSF47986">
    <property type="entry name" value="DEATH domain"/>
    <property type="match status" value="1"/>
</dbReference>
<evidence type="ECO:0000256" key="1">
    <source>
        <dbReference type="ARBA" id="ARBA00004175"/>
    </source>
</evidence>
<feature type="transmembrane region" description="Helical" evidence="17">
    <location>
        <begin position="21"/>
        <end position="42"/>
    </location>
</feature>
<dbReference type="InterPro" id="IPR006212">
    <property type="entry name" value="Furin_repeat"/>
</dbReference>
<dbReference type="InterPro" id="IPR000209">
    <property type="entry name" value="Peptidase_S8/S53_dom"/>
</dbReference>
<dbReference type="PRINTS" id="PR00723">
    <property type="entry name" value="SUBTILISIN"/>
</dbReference>
<evidence type="ECO:0008006" key="22">
    <source>
        <dbReference type="Google" id="ProtNLM"/>
    </source>
</evidence>
<dbReference type="SUPFAM" id="SSF57184">
    <property type="entry name" value="Growth factor receptor domain"/>
    <property type="match status" value="2"/>
</dbReference>
<keyword evidence="9 16" id="KW-0720">Serine protease</keyword>
<dbReference type="PANTHER" id="PTHR42884">
    <property type="entry name" value="PROPROTEIN CONVERTASE SUBTILISIN/KEXIN-RELATED"/>
    <property type="match status" value="1"/>
</dbReference>
<dbReference type="PROSITE" id="PS00138">
    <property type="entry name" value="SUBTILASE_SER"/>
    <property type="match status" value="1"/>
</dbReference>
<dbReference type="InterPro" id="IPR002884">
    <property type="entry name" value="P_dom"/>
</dbReference>
<dbReference type="EMBL" id="NJHN03000090">
    <property type="protein sequence ID" value="KAH9416632.1"/>
    <property type="molecule type" value="Genomic_DNA"/>
</dbReference>
<dbReference type="SUPFAM" id="SSF52743">
    <property type="entry name" value="Subtilisin-like"/>
    <property type="match status" value="1"/>
</dbReference>
<evidence type="ECO:0000256" key="14">
    <source>
        <dbReference type="PROSITE-ProRule" id="PRU00023"/>
    </source>
</evidence>
<feature type="repeat" description="ANK" evidence="14">
    <location>
        <begin position="1330"/>
        <end position="1362"/>
    </location>
</feature>
<dbReference type="PROSITE" id="PS50017">
    <property type="entry name" value="DEATH_DOMAIN"/>
    <property type="match status" value="1"/>
</dbReference>
<evidence type="ECO:0000256" key="10">
    <source>
        <dbReference type="ARBA" id="ARBA00023028"/>
    </source>
</evidence>
<feature type="repeat" description="ANK" evidence="14">
    <location>
        <begin position="1264"/>
        <end position="1296"/>
    </location>
</feature>
<evidence type="ECO:0000256" key="6">
    <source>
        <dbReference type="ARBA" id="ARBA00022685"/>
    </source>
</evidence>
<dbReference type="CDD" id="cd04059">
    <property type="entry name" value="Peptidases_S8_Protein_convertases_Kexins_Furin-like"/>
    <property type="match status" value="1"/>
</dbReference>
<sequence length="1584" mass="180176">NNYHYNDNNFNRKINFLSSFLNYNNHLITIWSSLLIIILLIFSTTITVQATTTTTINNNKYHYTNEFALALNNCYDHLLDNDINQQIYHDQIAQQLAERYGFINHGKVGALNCHYIFSHNHVSKRSAEYSHKHHRLLANDEQVHWVEQQRIYVREKRDNQKSSYRYRRQMPDPIFRDMWYLNKGARGGFDMNVQNAWKIGYTGKGVVVTILDDGIQPNHPELVRNYDPHASYDINDNDPDPTPADNDFCGVGIAFNASIGGVRMLDGIVTDQVEARAISHNPQYVDIYSASWGPEDDGKTVDGPGKLAKRAFVDGIRKGRRGRGSIYVWASGNGGRRLDNCNCDGYTNSIYTLSISSATQNGNKPWYLEECSSTLSTTYSSGTPNKDGNILTCDQDTSYFKALKKGEIPQKDSLCTRTHTGTSASAPIAAAIIALALEANPNLTWRDMQHLVVMSSRYGPLRHEKGWATNGVGRKFSHKFGYGLLDAETIVRYAEKWTTVPSARICETATQIKEWEIPAQLRKQLEVSLLTSGCRGTSNYVRYLEHVQAKITLKYQPRGNLKISLISPSGTISHLLFPRPRDMEDISFNSWPFLSVHFWGEPPDGTWRLVIQNDGSKSSIVPGKLFSWSLVFYGTYEKTYAQRLYNETVRYYPRSTSPATEKLNDCVPQGLYKMYESDECVKKCPPKQWANSDIGQCIPCNNACDSCFGPSSDNCLSCTNGYFFDYHCLDRCPDGYYEDIELKECLPCSQNCLTCSKSPDICKTCKSFDYRLNEQNRCVLDEEYSISSNQLLCDESCEKCNGSSSNDCLSCKNDRKFFKGSCIDSDCPEGYYIQQDGRSMACESCHYSCETCDGPSHFKCKSCFKNSTLLNGTCYLCLEGHFMNQMKKCELCHSSCSTCSGPLATDCITCKSGLFMDNMRCVPCCQNLNNNEFIDCCHCVNQDGPCASIDIPRSIQIINDKPDRNILSIYHLFGFIFSHFFTYIILILLLSIILLMFLKRQVKSFGLINRKRSESFYNVNYQKLNYNKKSSRRRNIERQFDENYDKNDIDDNIDDEEEHTFDRSKRLSVISKRTNKSDTSSLSLSNSQILKPENIPIDLLLQEACMKNDITAVKHLITLDIDLNKKSQLGRSPIHWAIINNNTEIVELLVNAKCDIEASDKFEMKPILMAAMVGNLEMVKILIEAGCNCRVVNKKQQTVLHCAVKHDQNEILAFLLDNVNVDIDINSVNESWQTSLMMACINNNLEIVEKLIAAGADVNMKDKQGRTVAHWASFKGYHQILDRVLKAGVKADERDQDGKTALHLSAEYGFEKTLKTLIEHNCDIFITDTKGRTALMIAAALGYLDVVTILIEHGANPNCKDKNGNTALHLCVMGNHSRVAQFLIRNKAEINAYNNRKQTPLVIAAELGHTEVAEVLINHKADLFATEKSGRTALYIASRGSFQALVDMLIKAEREQFFKLDSNNQNQNQSTLIEQTSYELPTEYENQESIRLGHIRKMLYHLSRHYLDTNDWKKLARFWNFTEEQIKAIEHQYSGKTSYKDHAYRMLLIWLHGLSSNKDPMNELYDALIYINKSDVAEKIRKKS</sequence>
<keyword evidence="12" id="KW-1015">Disulfide bond</keyword>